<reference evidence="1" key="1">
    <citation type="submission" date="2020-09" db="EMBL/GenBank/DDBJ databases">
        <authorList>
            <person name="Kikuchi T."/>
        </authorList>
    </citation>
    <scope>NUCLEOTIDE SEQUENCE</scope>
    <source>
        <strain evidence="1">Ka4C1</strain>
    </source>
</reference>
<dbReference type="Proteomes" id="UP000582659">
    <property type="component" value="Unassembled WGS sequence"/>
</dbReference>
<dbReference type="EMBL" id="CAJFDI010000001">
    <property type="protein sequence ID" value="CAD5207810.1"/>
    <property type="molecule type" value="Genomic_DNA"/>
</dbReference>
<name>A0A7I8XH75_BURXY</name>
<protein>
    <submittedName>
        <fullName evidence="1">(pine wood nematode) hypothetical protein</fullName>
    </submittedName>
</protein>
<dbReference type="AlphaFoldDB" id="A0A7I8XH75"/>
<keyword evidence="2" id="KW-1185">Reference proteome</keyword>
<dbReference type="Proteomes" id="UP000659654">
    <property type="component" value="Unassembled WGS sequence"/>
</dbReference>
<evidence type="ECO:0000313" key="1">
    <source>
        <dbReference type="EMBL" id="CAD5207810.1"/>
    </source>
</evidence>
<comment type="caution">
    <text evidence="1">The sequence shown here is derived from an EMBL/GenBank/DDBJ whole genome shotgun (WGS) entry which is preliminary data.</text>
</comment>
<dbReference type="EMBL" id="CAJFCV020000001">
    <property type="protein sequence ID" value="CAG9079316.1"/>
    <property type="molecule type" value="Genomic_DNA"/>
</dbReference>
<gene>
    <name evidence="1" type="ORF">BXYJ_LOCUS111</name>
</gene>
<proteinExistence type="predicted"/>
<sequence length="92" mass="10230">MVDVSVEFDIFNHENRGYLASGVNFCPHAVTEEVLTWFEDGGCLMTLNSLIPAILVFVDQLNVELYLIHEQDVLSSPSSGAASEFLTSFEPY</sequence>
<evidence type="ECO:0000313" key="2">
    <source>
        <dbReference type="Proteomes" id="UP000659654"/>
    </source>
</evidence>
<organism evidence="1 2">
    <name type="scientific">Bursaphelenchus xylophilus</name>
    <name type="common">Pinewood nematode worm</name>
    <name type="synonym">Aphelenchoides xylophilus</name>
    <dbReference type="NCBI Taxonomy" id="6326"/>
    <lineage>
        <taxon>Eukaryota</taxon>
        <taxon>Metazoa</taxon>
        <taxon>Ecdysozoa</taxon>
        <taxon>Nematoda</taxon>
        <taxon>Chromadorea</taxon>
        <taxon>Rhabditida</taxon>
        <taxon>Tylenchina</taxon>
        <taxon>Tylenchomorpha</taxon>
        <taxon>Aphelenchoidea</taxon>
        <taxon>Aphelenchoididae</taxon>
        <taxon>Bursaphelenchus</taxon>
    </lineage>
</organism>
<accession>A0A7I8XH75</accession>